<feature type="region of interest" description="Disordered" evidence="1">
    <location>
        <begin position="26"/>
        <end position="84"/>
    </location>
</feature>
<gene>
    <name evidence="2" type="ORF">AYR66_11305</name>
</gene>
<dbReference type="EMBL" id="LSTO01000001">
    <property type="protein sequence ID" value="OWW20000.1"/>
    <property type="molecule type" value="Genomic_DNA"/>
</dbReference>
<proteinExistence type="predicted"/>
<organism evidence="2 3">
    <name type="scientific">Noviherbaspirillum denitrificans</name>
    <dbReference type="NCBI Taxonomy" id="1968433"/>
    <lineage>
        <taxon>Bacteria</taxon>
        <taxon>Pseudomonadati</taxon>
        <taxon>Pseudomonadota</taxon>
        <taxon>Betaproteobacteria</taxon>
        <taxon>Burkholderiales</taxon>
        <taxon>Oxalobacteraceae</taxon>
        <taxon>Noviherbaspirillum</taxon>
    </lineage>
</organism>
<name>A0A254TBH2_9BURK</name>
<keyword evidence="3" id="KW-1185">Reference proteome</keyword>
<accession>A0A254TBH2</accession>
<evidence type="ECO:0000313" key="3">
    <source>
        <dbReference type="Proteomes" id="UP000197535"/>
    </source>
</evidence>
<evidence type="ECO:0000256" key="1">
    <source>
        <dbReference type="SAM" id="MobiDB-lite"/>
    </source>
</evidence>
<dbReference type="Proteomes" id="UP000197535">
    <property type="component" value="Unassembled WGS sequence"/>
</dbReference>
<sequence length="84" mass="8816">MPLLVVGNFRERAFEAGAWNNVLTTAGYPETSKLPKSYRNPPATAAAPPTVSEKRPPANTPAAARPATSDLPPATGNAPPGFRF</sequence>
<evidence type="ECO:0000313" key="2">
    <source>
        <dbReference type="EMBL" id="OWW20000.1"/>
    </source>
</evidence>
<reference evidence="2 3" key="1">
    <citation type="submission" date="2016-02" db="EMBL/GenBank/DDBJ databases">
        <authorList>
            <person name="Wen L."/>
            <person name="He K."/>
            <person name="Yang H."/>
        </authorList>
    </citation>
    <scope>NUCLEOTIDE SEQUENCE [LARGE SCALE GENOMIC DNA]</scope>
    <source>
        <strain evidence="2 3">TSA40</strain>
    </source>
</reference>
<dbReference type="AlphaFoldDB" id="A0A254TBH2"/>
<feature type="compositionally biased region" description="Low complexity" evidence="1">
    <location>
        <begin position="41"/>
        <end position="50"/>
    </location>
</feature>
<protein>
    <submittedName>
        <fullName evidence="2">Uncharacterized protein</fullName>
    </submittedName>
</protein>
<comment type="caution">
    <text evidence="2">The sequence shown here is derived from an EMBL/GenBank/DDBJ whole genome shotgun (WGS) entry which is preliminary data.</text>
</comment>